<dbReference type="KEGG" id="ipa:Isop_0489"/>
<keyword evidence="4" id="KW-0560">Oxidoreductase</keyword>
<dbReference type="SMR" id="E8QZF7"/>
<dbReference type="CDD" id="cd03469">
    <property type="entry name" value="Rieske_RO_Alpha_N"/>
    <property type="match status" value="1"/>
</dbReference>
<accession>E8QZF7</accession>
<evidence type="ECO:0000256" key="6">
    <source>
        <dbReference type="ARBA" id="ARBA00023014"/>
    </source>
</evidence>
<dbReference type="InParanoid" id="E8QZF7"/>
<protein>
    <submittedName>
        <fullName evidence="8">Rieske (2Fe-2S) iron-sulfur domain protein</fullName>
    </submittedName>
</protein>
<dbReference type="InterPro" id="IPR015879">
    <property type="entry name" value="Ring_hydroxy_dOase_asu_C_dom"/>
</dbReference>
<evidence type="ECO:0000256" key="3">
    <source>
        <dbReference type="ARBA" id="ARBA00022723"/>
    </source>
</evidence>
<dbReference type="AlphaFoldDB" id="E8QZF7"/>
<feature type="domain" description="Rieske" evidence="7">
    <location>
        <begin position="39"/>
        <end position="148"/>
    </location>
</feature>
<gene>
    <name evidence="8" type="ordered locus">Isop_0489</name>
</gene>
<evidence type="ECO:0000256" key="1">
    <source>
        <dbReference type="ARBA" id="ARBA00001962"/>
    </source>
</evidence>
<dbReference type="InterPro" id="IPR036922">
    <property type="entry name" value="Rieske_2Fe-2S_sf"/>
</dbReference>
<dbReference type="RefSeq" id="WP_013563373.1">
    <property type="nucleotide sequence ID" value="NC_014962.1"/>
</dbReference>
<proteinExistence type="predicted"/>
<keyword evidence="6" id="KW-0411">Iron-sulfur</keyword>
<dbReference type="InterPro" id="IPR001663">
    <property type="entry name" value="Rng_hydr_dOase-A"/>
</dbReference>
<sequence length="373" mass="42358">MAIYERPPMPPDAVGLPARCYTELSWFLREREVFFGKGWVCVGRTHDLAEPGDYRLVEIAGESLIVLRDRDGLIRAFFNVCRHRGTRLLNEAEGRLGNTIQCPYHSWTYRLDGSLRAAPHMESSAAFQPENLGLIAAAVDEWDGHLFVSLEENPPPLAERLEGLVELARPYEMGRLKRGARVVYEVKANWKLIIQNYSECLHCPANHPALKKVTHYLSGDNGPARPGFLGGSMDLLDGVETMSATGKRRTLHPNLPERLHTKCQFYAVLPNLLLTLQPDSMMTHLLWPRDPGHTTIVCDWHYDPSDLNQPDFDPSPEVELWDQTNREDWRLSELTQLGMASRAYRPGPYSNREDLLYAFDRLVVERVGDPSAS</sequence>
<organism evidence="8 9">
    <name type="scientific">Isosphaera pallida (strain ATCC 43644 / DSM 9630 / IS1B)</name>
    <dbReference type="NCBI Taxonomy" id="575540"/>
    <lineage>
        <taxon>Bacteria</taxon>
        <taxon>Pseudomonadati</taxon>
        <taxon>Planctomycetota</taxon>
        <taxon>Planctomycetia</taxon>
        <taxon>Isosphaerales</taxon>
        <taxon>Isosphaeraceae</taxon>
        <taxon>Isosphaera</taxon>
    </lineage>
</organism>
<reference evidence="8 9" key="2">
    <citation type="journal article" date="2011" name="Stand. Genomic Sci.">
        <title>Complete genome sequence of Isosphaera pallida type strain (IS1B).</title>
        <authorList>
            <consortium name="US DOE Joint Genome Institute (JGI-PGF)"/>
            <person name="Goker M."/>
            <person name="Cleland D."/>
            <person name="Saunders E."/>
            <person name="Lapidus A."/>
            <person name="Nolan M."/>
            <person name="Lucas S."/>
            <person name="Hammon N."/>
            <person name="Deshpande S."/>
            <person name="Cheng J.F."/>
            <person name="Tapia R."/>
            <person name="Han C."/>
            <person name="Goodwin L."/>
            <person name="Pitluck S."/>
            <person name="Liolios K."/>
            <person name="Pagani I."/>
            <person name="Ivanova N."/>
            <person name="Mavromatis K."/>
            <person name="Pati A."/>
            <person name="Chen A."/>
            <person name="Palaniappan K."/>
            <person name="Land M."/>
            <person name="Hauser L."/>
            <person name="Chang Y.J."/>
            <person name="Jeffries C.D."/>
            <person name="Detter J.C."/>
            <person name="Beck B."/>
            <person name="Woyke T."/>
            <person name="Bristow J."/>
            <person name="Eisen J.A."/>
            <person name="Markowitz V."/>
            <person name="Hugenholtz P."/>
            <person name="Kyrpides N.C."/>
            <person name="Klenk H.P."/>
        </authorList>
    </citation>
    <scope>NUCLEOTIDE SEQUENCE [LARGE SCALE GENOMIC DNA]</scope>
    <source>
        <strain evidence="9">ATCC 43644 / DSM 9630 / IS1B</strain>
    </source>
</reference>
<dbReference type="Pfam" id="PF00355">
    <property type="entry name" value="Rieske"/>
    <property type="match status" value="1"/>
</dbReference>
<keyword evidence="9" id="KW-1185">Reference proteome</keyword>
<name>E8QZF7_ISOPI</name>
<dbReference type="Gene3D" id="2.102.10.10">
    <property type="entry name" value="Rieske [2Fe-2S] iron-sulphur domain"/>
    <property type="match status" value="1"/>
</dbReference>
<evidence type="ECO:0000256" key="4">
    <source>
        <dbReference type="ARBA" id="ARBA00023002"/>
    </source>
</evidence>
<dbReference type="SUPFAM" id="SSF50022">
    <property type="entry name" value="ISP domain"/>
    <property type="match status" value="1"/>
</dbReference>
<dbReference type="SUPFAM" id="SSF55961">
    <property type="entry name" value="Bet v1-like"/>
    <property type="match status" value="1"/>
</dbReference>
<dbReference type="GO" id="GO:0051537">
    <property type="term" value="F:2 iron, 2 sulfur cluster binding"/>
    <property type="evidence" value="ECO:0007669"/>
    <property type="project" value="UniProtKB-KW"/>
</dbReference>
<dbReference type="OrthoDB" id="9800776at2"/>
<dbReference type="PANTHER" id="PTHR43756:SF5">
    <property type="entry name" value="CHOLINE MONOOXYGENASE, CHLOROPLASTIC"/>
    <property type="match status" value="1"/>
</dbReference>
<evidence type="ECO:0000256" key="2">
    <source>
        <dbReference type="ARBA" id="ARBA00022714"/>
    </source>
</evidence>
<evidence type="ECO:0000313" key="8">
    <source>
        <dbReference type="EMBL" id="ADV61084.1"/>
    </source>
</evidence>
<dbReference type="GO" id="GO:0005506">
    <property type="term" value="F:iron ion binding"/>
    <property type="evidence" value="ECO:0007669"/>
    <property type="project" value="InterPro"/>
</dbReference>
<dbReference type="GO" id="GO:0016491">
    <property type="term" value="F:oxidoreductase activity"/>
    <property type="evidence" value="ECO:0007669"/>
    <property type="project" value="UniProtKB-KW"/>
</dbReference>
<dbReference type="EMBL" id="CP002353">
    <property type="protein sequence ID" value="ADV61084.1"/>
    <property type="molecule type" value="Genomic_DNA"/>
</dbReference>
<dbReference type="FunCoup" id="E8QZF7">
    <property type="interactions" value="44"/>
</dbReference>
<dbReference type="PROSITE" id="PS51296">
    <property type="entry name" value="RIESKE"/>
    <property type="match status" value="1"/>
</dbReference>
<dbReference type="Gene3D" id="3.90.380.10">
    <property type="entry name" value="Naphthalene 1,2-dioxygenase Alpha Subunit, Chain A, domain 1"/>
    <property type="match status" value="1"/>
</dbReference>
<evidence type="ECO:0000313" key="9">
    <source>
        <dbReference type="Proteomes" id="UP000008631"/>
    </source>
</evidence>
<evidence type="ECO:0000259" key="7">
    <source>
        <dbReference type="PROSITE" id="PS51296"/>
    </source>
</evidence>
<dbReference type="HOGENOM" id="CLU_026244_3_0_0"/>
<dbReference type="CDD" id="cd08884">
    <property type="entry name" value="RHO_alpha_C_GbcA-like"/>
    <property type="match status" value="1"/>
</dbReference>
<dbReference type="Proteomes" id="UP000008631">
    <property type="component" value="Chromosome"/>
</dbReference>
<comment type="cofactor">
    <cofactor evidence="1">
        <name>Fe cation</name>
        <dbReference type="ChEBI" id="CHEBI:24875"/>
    </cofactor>
</comment>
<dbReference type="InterPro" id="IPR017941">
    <property type="entry name" value="Rieske_2Fe-2S"/>
</dbReference>
<keyword evidence="3" id="KW-0479">Metal-binding</keyword>
<dbReference type="STRING" id="575540.Isop_0489"/>
<dbReference type="PANTHER" id="PTHR43756">
    <property type="entry name" value="CHOLINE MONOOXYGENASE, CHLOROPLASTIC"/>
    <property type="match status" value="1"/>
</dbReference>
<reference key="1">
    <citation type="submission" date="2010-11" db="EMBL/GenBank/DDBJ databases">
        <title>The complete sequence of chromosome of Isophaera pallida ATCC 43644.</title>
        <authorList>
            <consortium name="US DOE Joint Genome Institute (JGI-PGF)"/>
            <person name="Lucas S."/>
            <person name="Copeland A."/>
            <person name="Lapidus A."/>
            <person name="Bruce D."/>
            <person name="Goodwin L."/>
            <person name="Pitluck S."/>
            <person name="Kyrpides N."/>
            <person name="Mavromatis K."/>
            <person name="Pagani I."/>
            <person name="Ivanova N."/>
            <person name="Saunders E."/>
            <person name="Brettin T."/>
            <person name="Detter J.C."/>
            <person name="Han C."/>
            <person name="Tapia R."/>
            <person name="Land M."/>
            <person name="Hauser L."/>
            <person name="Markowitz V."/>
            <person name="Cheng J.-F."/>
            <person name="Hugenholtz P."/>
            <person name="Woyke T."/>
            <person name="Wu D."/>
            <person name="Eisen J.A."/>
        </authorList>
    </citation>
    <scope>NUCLEOTIDE SEQUENCE</scope>
    <source>
        <strain>ATCC 43644</strain>
    </source>
</reference>
<keyword evidence="5" id="KW-0408">Iron</keyword>
<evidence type="ECO:0000256" key="5">
    <source>
        <dbReference type="ARBA" id="ARBA00023004"/>
    </source>
</evidence>
<keyword evidence="2" id="KW-0001">2Fe-2S</keyword>
<dbReference type="PRINTS" id="PR00090">
    <property type="entry name" value="RNGDIOXGNASE"/>
</dbReference>
<dbReference type="Pfam" id="PF00848">
    <property type="entry name" value="Ring_hydroxyl_A"/>
    <property type="match status" value="1"/>
</dbReference>
<dbReference type="eggNOG" id="COG4638">
    <property type="taxonomic scope" value="Bacteria"/>
</dbReference>